<gene>
    <name evidence="1" type="primary">orf170</name>
</gene>
<sequence>MVFRQLKFEVFEEQSVNPVDTTTEQTPFTVKLCSISNLTNTIVFSYPLNLRGFITHTRPTNPPMGFDFNLYLRENTGNRFNRFTLKGIGAENDEDFFEENRILNNTFNYIKKLFCETHIIRFPNPTNATMPLCQFEVKVYDEIRVADTLASIVACSFGGFKCLASSNLKR</sequence>
<dbReference type="AlphaFoldDB" id="A0A1C8XRR4"/>
<keyword evidence="1" id="KW-0934">Plastid</keyword>
<name>A0A1C8XRR4_DUNSA</name>
<reference evidence="1" key="1">
    <citation type="submission" date="2016-07" db="EMBL/GenBank/DDBJ databases">
        <title>The complete chloroplast genome of Dunaliella salina strain SQ.</title>
        <authorList>
            <person name="Lopez H."/>
            <person name="Magdaleno D.A."/>
            <person name="Stephano J.L."/>
        </authorList>
    </citation>
    <scope>NUCLEOTIDE SEQUENCE</scope>
    <source>
        <strain evidence="1">SQ</strain>
    </source>
</reference>
<keyword evidence="1" id="KW-0150">Chloroplast</keyword>
<dbReference type="EMBL" id="KX530454">
    <property type="protein sequence ID" value="AOH77117.1"/>
    <property type="molecule type" value="Genomic_DNA"/>
</dbReference>
<organism evidence="1">
    <name type="scientific">Dunaliella salina</name>
    <name type="common">Green alga</name>
    <name type="synonym">Protococcus salinus</name>
    <dbReference type="NCBI Taxonomy" id="3046"/>
    <lineage>
        <taxon>Eukaryota</taxon>
        <taxon>Viridiplantae</taxon>
        <taxon>Chlorophyta</taxon>
        <taxon>core chlorophytes</taxon>
        <taxon>Chlorophyceae</taxon>
        <taxon>CS clade</taxon>
        <taxon>Chlamydomonadales</taxon>
        <taxon>Dunaliellaceae</taxon>
        <taxon>Dunaliella</taxon>
    </lineage>
</organism>
<proteinExistence type="predicted"/>
<geneLocation type="chloroplast" evidence="1"/>
<evidence type="ECO:0000313" key="1">
    <source>
        <dbReference type="EMBL" id="AOH77117.1"/>
    </source>
</evidence>
<protein>
    <submittedName>
        <fullName evidence="1">Putative encoded protein</fullName>
    </submittedName>
</protein>
<accession>A0A1C8XRR4</accession>